<dbReference type="GO" id="GO:0006508">
    <property type="term" value="P:proteolysis"/>
    <property type="evidence" value="ECO:0007669"/>
    <property type="project" value="UniProtKB-KW"/>
</dbReference>
<dbReference type="SUPFAM" id="SSF55486">
    <property type="entry name" value="Metalloproteases ('zincins'), catalytic domain"/>
    <property type="match status" value="1"/>
</dbReference>
<comment type="cofactor">
    <cofactor evidence="1">
        <name>Zn(2+)</name>
        <dbReference type="ChEBI" id="CHEBI:29105"/>
    </cofactor>
</comment>
<evidence type="ECO:0000256" key="4">
    <source>
        <dbReference type="ARBA" id="ARBA00022723"/>
    </source>
</evidence>
<feature type="domain" description="Peptidase metallopeptidase" evidence="9">
    <location>
        <begin position="83"/>
        <end position="258"/>
    </location>
</feature>
<dbReference type="Proteomes" id="UP000290848">
    <property type="component" value="Unassembled WGS sequence"/>
</dbReference>
<evidence type="ECO:0000256" key="7">
    <source>
        <dbReference type="ARBA" id="ARBA00022833"/>
    </source>
</evidence>
<dbReference type="InterPro" id="IPR033739">
    <property type="entry name" value="M10A_MMP"/>
</dbReference>
<keyword evidence="7" id="KW-0862">Zinc</keyword>
<evidence type="ECO:0000256" key="8">
    <source>
        <dbReference type="ARBA" id="ARBA00023049"/>
    </source>
</evidence>
<evidence type="ECO:0000313" key="11">
    <source>
        <dbReference type="Proteomes" id="UP000290848"/>
    </source>
</evidence>
<sequence>MKNNLFKFPCLAIIVLLYFGCNKNPEIIEGSTENSVRLNSLGNTNLALDSTVVYYDDWPTTRTTNKRSNLGGQREVSPNYVPIGTVWEGPVITYFLKNETNDIIGEAEYQAIGEAFQLWTQVTGLVFLEVCNQNEANIAISWETFAHGDPNPPCINGGCDFDGIGGVLAHTLGGPPPNSFGDFAGDIHFDDSEIWVLNTRDNNTQPIDLMTVAAHEIGHLLGLDHTSVNGSLMEAIYTGSHRFLGSDDIAGIQSLYGSNASSNMISGASFFCTSSTYTLNNLPAGTTVAWSVSPSSEVSITTNGTSCLLNRTGTSSVSITLTAVITSTCGTSVQITKTINSGVPDRGLISVYSSSSSIPRGAYIPFNALYASSNCNYSNAQWSISPSTYSIQYNTGFPCPNDNNGGVSIAFHSPGIYYIRVRLSNNCGWSEISNPKAVNVY</sequence>
<keyword evidence="8 10" id="KW-0482">Metalloprotease</keyword>
<name>A0A4Q0MAA7_9SPHI</name>
<dbReference type="GO" id="GO:0008270">
    <property type="term" value="F:zinc ion binding"/>
    <property type="evidence" value="ECO:0007669"/>
    <property type="project" value="InterPro"/>
</dbReference>
<evidence type="ECO:0000256" key="6">
    <source>
        <dbReference type="ARBA" id="ARBA00022801"/>
    </source>
</evidence>
<dbReference type="InterPro" id="IPR021190">
    <property type="entry name" value="Pept_M10A"/>
</dbReference>
<dbReference type="Gene3D" id="3.40.390.10">
    <property type="entry name" value="Collagenase (Catalytic Domain)"/>
    <property type="match status" value="1"/>
</dbReference>
<comment type="similarity">
    <text evidence="2">Belongs to the peptidase M10A family.</text>
</comment>
<keyword evidence="3 10" id="KW-0645">Protease</keyword>
<gene>
    <name evidence="10" type="ORF">EKH83_10710</name>
</gene>
<keyword evidence="4" id="KW-0479">Metal-binding</keyword>
<evidence type="ECO:0000259" key="9">
    <source>
        <dbReference type="SMART" id="SM00235"/>
    </source>
</evidence>
<dbReference type="InterPro" id="IPR001818">
    <property type="entry name" value="Pept_M10_metallopeptidase"/>
</dbReference>
<proteinExistence type="inferred from homology"/>
<dbReference type="PRINTS" id="PR00138">
    <property type="entry name" value="MATRIXIN"/>
</dbReference>
<dbReference type="InterPro" id="IPR024079">
    <property type="entry name" value="MetalloPept_cat_dom_sf"/>
</dbReference>
<organism evidence="10 11">
    <name type="scientific">Arcticibacter tournemirensis</name>
    <dbReference type="NCBI Taxonomy" id="699437"/>
    <lineage>
        <taxon>Bacteria</taxon>
        <taxon>Pseudomonadati</taxon>
        <taxon>Bacteroidota</taxon>
        <taxon>Sphingobacteriia</taxon>
        <taxon>Sphingobacteriales</taxon>
        <taxon>Sphingobacteriaceae</taxon>
        <taxon>Arcticibacter</taxon>
    </lineage>
</organism>
<dbReference type="CDD" id="cd04278">
    <property type="entry name" value="ZnMc_MMP"/>
    <property type="match status" value="1"/>
</dbReference>
<dbReference type="Pfam" id="PF00413">
    <property type="entry name" value="Peptidase_M10"/>
    <property type="match status" value="1"/>
</dbReference>
<dbReference type="GO" id="GO:0031012">
    <property type="term" value="C:extracellular matrix"/>
    <property type="evidence" value="ECO:0007669"/>
    <property type="project" value="InterPro"/>
</dbReference>
<dbReference type="InterPro" id="IPR006026">
    <property type="entry name" value="Peptidase_Metallo"/>
</dbReference>
<dbReference type="AlphaFoldDB" id="A0A4Q0MAA7"/>
<dbReference type="RefSeq" id="WP_128769417.1">
    <property type="nucleotide sequence ID" value="NZ_RXOC01000006.1"/>
</dbReference>
<keyword evidence="5" id="KW-0732">Signal</keyword>
<comment type="caution">
    <text evidence="10">The sequence shown here is derived from an EMBL/GenBank/DDBJ whole genome shotgun (WGS) entry which is preliminary data.</text>
</comment>
<evidence type="ECO:0000256" key="3">
    <source>
        <dbReference type="ARBA" id="ARBA00022670"/>
    </source>
</evidence>
<dbReference type="EMBL" id="RXOC01000006">
    <property type="protein sequence ID" value="RXF69716.1"/>
    <property type="molecule type" value="Genomic_DNA"/>
</dbReference>
<dbReference type="PANTHER" id="PTHR10201:SF291">
    <property type="entry name" value="MATRIX METALLOPROTEINASE 1, ISOFORM C-RELATED"/>
    <property type="match status" value="1"/>
</dbReference>
<keyword evidence="6" id="KW-0378">Hydrolase</keyword>
<evidence type="ECO:0000313" key="10">
    <source>
        <dbReference type="EMBL" id="RXF69716.1"/>
    </source>
</evidence>
<dbReference type="GO" id="GO:0030574">
    <property type="term" value="P:collagen catabolic process"/>
    <property type="evidence" value="ECO:0007669"/>
    <property type="project" value="TreeGrafter"/>
</dbReference>
<dbReference type="GO" id="GO:0004222">
    <property type="term" value="F:metalloendopeptidase activity"/>
    <property type="evidence" value="ECO:0007669"/>
    <property type="project" value="InterPro"/>
</dbReference>
<dbReference type="PANTHER" id="PTHR10201">
    <property type="entry name" value="MATRIX METALLOPROTEINASE"/>
    <property type="match status" value="1"/>
</dbReference>
<evidence type="ECO:0000256" key="2">
    <source>
        <dbReference type="ARBA" id="ARBA00010370"/>
    </source>
</evidence>
<protein>
    <submittedName>
        <fullName evidence="10">Matrixin family metalloprotease</fullName>
    </submittedName>
</protein>
<dbReference type="SMART" id="SM00235">
    <property type="entry name" value="ZnMc"/>
    <property type="match status" value="1"/>
</dbReference>
<evidence type="ECO:0000256" key="5">
    <source>
        <dbReference type="ARBA" id="ARBA00022729"/>
    </source>
</evidence>
<reference evidence="10 11" key="1">
    <citation type="submission" date="2018-12" db="EMBL/GenBank/DDBJ databases">
        <title>The Draft Genome Sequence of the Soil Bacterium Pedobacter tournemirensis R1.</title>
        <authorList>
            <person name="He J."/>
        </authorList>
    </citation>
    <scope>NUCLEOTIDE SEQUENCE [LARGE SCALE GENOMIC DNA]</scope>
    <source>
        <strain evidence="10 11">R1</strain>
    </source>
</reference>
<dbReference type="GO" id="GO:0030198">
    <property type="term" value="P:extracellular matrix organization"/>
    <property type="evidence" value="ECO:0007669"/>
    <property type="project" value="TreeGrafter"/>
</dbReference>
<accession>A0A4Q0MAA7</accession>
<evidence type="ECO:0000256" key="1">
    <source>
        <dbReference type="ARBA" id="ARBA00001947"/>
    </source>
</evidence>